<dbReference type="GO" id="GO:0019901">
    <property type="term" value="F:protein kinase binding"/>
    <property type="evidence" value="ECO:0007669"/>
    <property type="project" value="InterPro"/>
</dbReference>
<protein>
    <recommendedName>
        <fullName evidence="3">Cyclin N-terminal domain-containing protein</fullName>
    </recommendedName>
</protein>
<gene>
    <name evidence="1" type="ORF">EZS28_043792</name>
</gene>
<reference evidence="1 2" key="1">
    <citation type="submission" date="2019-03" db="EMBL/GenBank/DDBJ databases">
        <title>Single cell metagenomics reveals metabolic interactions within the superorganism composed of flagellate Streblomastix strix and complex community of Bacteroidetes bacteria on its surface.</title>
        <authorList>
            <person name="Treitli S.C."/>
            <person name="Kolisko M."/>
            <person name="Husnik F."/>
            <person name="Keeling P."/>
            <person name="Hampl V."/>
        </authorList>
    </citation>
    <scope>NUCLEOTIDE SEQUENCE [LARGE SCALE GENOMIC DNA]</scope>
    <source>
        <strain evidence="1">ST1C</strain>
    </source>
</reference>
<dbReference type="PANTHER" id="PTHR15615:SF108">
    <property type="entry name" value="PROTEIN CNPPD1"/>
    <property type="match status" value="1"/>
</dbReference>
<organism evidence="1 2">
    <name type="scientific">Streblomastix strix</name>
    <dbReference type="NCBI Taxonomy" id="222440"/>
    <lineage>
        <taxon>Eukaryota</taxon>
        <taxon>Metamonada</taxon>
        <taxon>Preaxostyla</taxon>
        <taxon>Oxymonadida</taxon>
        <taxon>Streblomastigidae</taxon>
        <taxon>Streblomastix</taxon>
    </lineage>
</organism>
<name>A0A5J4TT61_9EUKA</name>
<evidence type="ECO:0000313" key="2">
    <source>
        <dbReference type="Proteomes" id="UP000324800"/>
    </source>
</evidence>
<dbReference type="Pfam" id="PF08613">
    <property type="entry name" value="Cyclin"/>
    <property type="match status" value="1"/>
</dbReference>
<proteinExistence type="predicted"/>
<dbReference type="PANTHER" id="PTHR15615">
    <property type="match status" value="1"/>
</dbReference>
<accession>A0A5J4TT61</accession>
<sequence>MKESDQSIIQETNQENEKVQIDNASYFIDNVSQVAYAVKESSQSLVQQANPGNFSQAGKTKNHCKQILAQKIFDILQNNIPDIGTIISVTSITMFFKQLKQKAQMIIEEDIIAVALLQKFILKQEQKGAHVLSTKNIGTMLVVLAVVAMKTCRDDVYKNSFFAREFGLSNETLNKSESSFLRVIDHELSIDTENYSQLYNEIMNVQGEEFLF</sequence>
<dbReference type="Proteomes" id="UP000324800">
    <property type="component" value="Unassembled WGS sequence"/>
</dbReference>
<dbReference type="AlphaFoldDB" id="A0A5J4TT61"/>
<dbReference type="InterPro" id="IPR013922">
    <property type="entry name" value="Cyclin_PHO80-like"/>
</dbReference>
<evidence type="ECO:0000313" key="1">
    <source>
        <dbReference type="EMBL" id="KAA6360681.1"/>
    </source>
</evidence>
<dbReference type="EMBL" id="SNRW01026600">
    <property type="protein sequence ID" value="KAA6360681.1"/>
    <property type="molecule type" value="Genomic_DNA"/>
</dbReference>
<comment type="caution">
    <text evidence="1">The sequence shown here is derived from an EMBL/GenBank/DDBJ whole genome shotgun (WGS) entry which is preliminary data.</text>
</comment>
<evidence type="ECO:0008006" key="3">
    <source>
        <dbReference type="Google" id="ProtNLM"/>
    </source>
</evidence>
<dbReference type="Gene3D" id="1.10.472.10">
    <property type="entry name" value="Cyclin-like"/>
    <property type="match status" value="1"/>
</dbReference>